<evidence type="ECO:0000313" key="3">
    <source>
        <dbReference type="Proteomes" id="UP001597097"/>
    </source>
</evidence>
<dbReference type="Proteomes" id="UP001597097">
    <property type="component" value="Unassembled WGS sequence"/>
</dbReference>
<evidence type="ECO:0000313" key="2">
    <source>
        <dbReference type="EMBL" id="MFD1545802.1"/>
    </source>
</evidence>
<dbReference type="InterPro" id="IPR012336">
    <property type="entry name" value="Thioredoxin-like_fold"/>
</dbReference>
<proteinExistence type="predicted"/>
<protein>
    <submittedName>
        <fullName evidence="2">Thioredoxin family protein</fullName>
    </submittedName>
</protein>
<dbReference type="EMBL" id="JBHUCM010000050">
    <property type="protein sequence ID" value="MFD1545802.1"/>
    <property type="molecule type" value="Genomic_DNA"/>
</dbReference>
<sequence length="108" mass="11493">MEIKVLTVPDCPNQQLAAERLRQALAETGLSTTDLTTHVIADQAEAERYGFTGSPTILIDGRDPFAEPGAPSSLSCRLYRTPDGPAGAPGLDQLRQALRAVADSDTEL</sequence>
<organism evidence="2 3">
    <name type="scientific">Nonomuraea guangzhouensis</name>
    <dbReference type="NCBI Taxonomy" id="1291555"/>
    <lineage>
        <taxon>Bacteria</taxon>
        <taxon>Bacillati</taxon>
        <taxon>Actinomycetota</taxon>
        <taxon>Actinomycetes</taxon>
        <taxon>Streptosporangiales</taxon>
        <taxon>Streptosporangiaceae</taxon>
        <taxon>Nonomuraea</taxon>
    </lineage>
</organism>
<dbReference type="Pfam" id="PF13192">
    <property type="entry name" value="Thioredoxin_3"/>
    <property type="match status" value="1"/>
</dbReference>
<reference evidence="3" key="1">
    <citation type="journal article" date="2019" name="Int. J. Syst. Evol. Microbiol.">
        <title>The Global Catalogue of Microorganisms (GCM) 10K type strain sequencing project: providing services to taxonomists for standard genome sequencing and annotation.</title>
        <authorList>
            <consortium name="The Broad Institute Genomics Platform"/>
            <consortium name="The Broad Institute Genome Sequencing Center for Infectious Disease"/>
            <person name="Wu L."/>
            <person name="Ma J."/>
        </authorList>
    </citation>
    <scope>NUCLEOTIDE SEQUENCE [LARGE SCALE GENOMIC DNA]</scope>
    <source>
        <strain evidence="3">CGMCC 1.15399</strain>
    </source>
</reference>
<evidence type="ECO:0000259" key="1">
    <source>
        <dbReference type="Pfam" id="PF13192"/>
    </source>
</evidence>
<accession>A0ABW4GST4</accession>
<comment type="caution">
    <text evidence="2">The sequence shown here is derived from an EMBL/GenBank/DDBJ whole genome shotgun (WGS) entry which is preliminary data.</text>
</comment>
<keyword evidence="3" id="KW-1185">Reference proteome</keyword>
<feature type="domain" description="Thioredoxin-like fold" evidence="1">
    <location>
        <begin position="1"/>
        <end position="62"/>
    </location>
</feature>
<gene>
    <name evidence="2" type="ORF">ACFSJ0_52790</name>
</gene>
<name>A0ABW4GST4_9ACTN</name>
<dbReference type="RefSeq" id="WP_219539457.1">
    <property type="nucleotide sequence ID" value="NZ_JAHKRM010000063.1"/>
</dbReference>